<dbReference type="EMBL" id="JAOCQI010000003">
    <property type="protein sequence ID" value="MCT7313298.1"/>
    <property type="molecule type" value="Genomic_DNA"/>
</dbReference>
<sequence length="200" mass="22040">MNPLALRLHIGLIRMGWMIPAVVVLAVISVALFAWWLPSERVALKHAKTEFAKASAELSHPPSKVVVPQATSTHHLAVFYRALGRYPEIETPISTFFQIAGDTALALKQGDYQAVYERAGRYYAYRITLPVRGSYSNIRKFCDQALTAIPYAALDGLQFKRASISDPNIEAKLQFTLYFGGQSPTLDSTPPTPSATEGTL</sequence>
<evidence type="ECO:0000313" key="3">
    <source>
        <dbReference type="Proteomes" id="UP001164420"/>
    </source>
</evidence>
<keyword evidence="1" id="KW-1133">Transmembrane helix</keyword>
<keyword evidence="3" id="KW-1185">Reference proteome</keyword>
<accession>A0ABT2LF26</accession>
<keyword evidence="1" id="KW-0812">Transmembrane</keyword>
<evidence type="ECO:0000313" key="2">
    <source>
        <dbReference type="EMBL" id="MCT7313298.1"/>
    </source>
</evidence>
<protein>
    <recommendedName>
        <fullName evidence="4">Transmembrane protein</fullName>
    </recommendedName>
</protein>
<evidence type="ECO:0000256" key="1">
    <source>
        <dbReference type="SAM" id="Phobius"/>
    </source>
</evidence>
<dbReference type="RefSeq" id="WP_260785044.1">
    <property type="nucleotide sequence ID" value="NZ_JAOCQI010000003.1"/>
</dbReference>
<evidence type="ECO:0008006" key="4">
    <source>
        <dbReference type="Google" id="ProtNLM"/>
    </source>
</evidence>
<reference evidence="2 3" key="1">
    <citation type="journal article" date="2023" name="Front. Microbiol.">
        <title>Ralstonia chuxiongensis sp. nov., Ralstonia mojiangensis sp. nov., and Ralstonia soli sp. nov., isolated from tobacco fields, are three novel species in the family Burkholderiaceae.</title>
        <authorList>
            <person name="Lu C.H."/>
            <person name="Zhang Y.Y."/>
            <person name="Jiang N."/>
            <person name="Chen W."/>
            <person name="Shao X."/>
            <person name="Zhao Z.M."/>
            <person name="Lu W.L."/>
            <person name="Hu X."/>
            <person name="Xi Y.X."/>
            <person name="Zou S.Y."/>
            <person name="Wei Q.J."/>
            <person name="Lin Z.L."/>
            <person name="Gong L."/>
            <person name="Gai X.T."/>
            <person name="Zhang L.Q."/>
            <person name="Li J.Y."/>
            <person name="Jin Y."/>
            <person name="Xia Z.Y."/>
        </authorList>
    </citation>
    <scope>NUCLEOTIDE SEQUENCE [LARGE SCALE GENOMIC DNA]</scope>
    <source>
        <strain evidence="2 3">22TCJT01-1</strain>
    </source>
</reference>
<feature type="transmembrane region" description="Helical" evidence="1">
    <location>
        <begin position="12"/>
        <end position="37"/>
    </location>
</feature>
<keyword evidence="1" id="KW-0472">Membrane</keyword>
<dbReference type="Proteomes" id="UP001164420">
    <property type="component" value="Unassembled WGS sequence"/>
</dbReference>
<gene>
    <name evidence="2" type="ORF">N5J06_20175</name>
</gene>
<organism evidence="2 3">
    <name type="scientific">Ralstonia mojiangensis</name>
    <dbReference type="NCBI Taxonomy" id="2953895"/>
    <lineage>
        <taxon>Bacteria</taxon>
        <taxon>Pseudomonadati</taxon>
        <taxon>Pseudomonadota</taxon>
        <taxon>Betaproteobacteria</taxon>
        <taxon>Burkholderiales</taxon>
        <taxon>Burkholderiaceae</taxon>
        <taxon>Ralstonia</taxon>
    </lineage>
</organism>
<proteinExistence type="predicted"/>
<name>A0ABT2LF26_9RALS</name>
<comment type="caution">
    <text evidence="2">The sequence shown here is derived from an EMBL/GenBank/DDBJ whole genome shotgun (WGS) entry which is preliminary data.</text>
</comment>